<reference evidence="2" key="1">
    <citation type="submission" date="2021-01" db="EMBL/GenBank/DDBJ databases">
        <title>Caligus Genome Assembly.</title>
        <authorList>
            <person name="Gallardo-Escarate C."/>
        </authorList>
    </citation>
    <scope>NUCLEOTIDE SEQUENCE [LARGE SCALE GENOMIC DNA]</scope>
</reference>
<dbReference type="Proteomes" id="UP000595437">
    <property type="component" value="Chromosome 3"/>
</dbReference>
<name>A0A7T8KAY6_CALRO</name>
<keyword evidence="2" id="KW-1185">Reference proteome</keyword>
<dbReference type="EMBL" id="CP045892">
    <property type="protein sequence ID" value="QQP52001.1"/>
    <property type="molecule type" value="Genomic_DNA"/>
</dbReference>
<sequence length="59" mass="6437">MLDMEPLLLPPRLVGKRKPLGEEGCSQSLPSIGPKNKILGALNVLIPRRPLVAQSPKRI</sequence>
<proteinExistence type="predicted"/>
<gene>
    <name evidence="1" type="ORF">FKW44_003987</name>
</gene>
<evidence type="ECO:0000313" key="2">
    <source>
        <dbReference type="Proteomes" id="UP000595437"/>
    </source>
</evidence>
<accession>A0A7T8KAY6</accession>
<organism evidence="1 2">
    <name type="scientific">Caligus rogercresseyi</name>
    <name type="common">Sea louse</name>
    <dbReference type="NCBI Taxonomy" id="217165"/>
    <lineage>
        <taxon>Eukaryota</taxon>
        <taxon>Metazoa</taxon>
        <taxon>Ecdysozoa</taxon>
        <taxon>Arthropoda</taxon>
        <taxon>Crustacea</taxon>
        <taxon>Multicrustacea</taxon>
        <taxon>Hexanauplia</taxon>
        <taxon>Copepoda</taxon>
        <taxon>Siphonostomatoida</taxon>
        <taxon>Caligidae</taxon>
        <taxon>Caligus</taxon>
    </lineage>
</organism>
<dbReference type="AlphaFoldDB" id="A0A7T8KAY6"/>
<evidence type="ECO:0000313" key="1">
    <source>
        <dbReference type="EMBL" id="QQP52001.1"/>
    </source>
</evidence>
<protein>
    <submittedName>
        <fullName evidence="1">Uncharacterized protein</fullName>
    </submittedName>
</protein>